<keyword evidence="6" id="KW-0067">ATP-binding</keyword>
<name>A0AAV9PU94_9PEZI</name>
<dbReference type="GO" id="GO:0016887">
    <property type="term" value="F:ATP hydrolysis activity"/>
    <property type="evidence" value="ECO:0007669"/>
    <property type="project" value="InterPro"/>
</dbReference>
<comment type="subcellular location">
    <subcellularLocation>
        <location evidence="1">Membrane</location>
        <topology evidence="1">Multi-pass membrane protein</topology>
    </subcellularLocation>
</comment>
<dbReference type="InterPro" id="IPR003593">
    <property type="entry name" value="AAA+_ATPase"/>
</dbReference>
<keyword evidence="4 10" id="KW-0812">Transmembrane</keyword>
<evidence type="ECO:0000259" key="11">
    <source>
        <dbReference type="PROSITE" id="PS50893"/>
    </source>
</evidence>
<evidence type="ECO:0000256" key="9">
    <source>
        <dbReference type="SAM" id="MobiDB-lite"/>
    </source>
</evidence>
<dbReference type="InterPro" id="IPR029481">
    <property type="entry name" value="ABC_trans_N"/>
</dbReference>
<dbReference type="FunFam" id="3.40.50.300:FF:000054">
    <property type="entry name" value="ABC multidrug transporter atrF"/>
    <property type="match status" value="1"/>
</dbReference>
<dbReference type="InterPro" id="IPR034001">
    <property type="entry name" value="ABCG_PDR_1"/>
</dbReference>
<keyword evidence="8 10" id="KW-0472">Membrane</keyword>
<comment type="caution">
    <text evidence="12">The sequence shown here is derived from an EMBL/GenBank/DDBJ whole genome shotgun (WGS) entry which is preliminary data.</text>
</comment>
<evidence type="ECO:0000256" key="8">
    <source>
        <dbReference type="ARBA" id="ARBA00023136"/>
    </source>
</evidence>
<feature type="transmembrane region" description="Helical" evidence="10">
    <location>
        <begin position="1470"/>
        <end position="1489"/>
    </location>
</feature>
<sequence length="1590" mass="177524">MSLVGNFTSNYDHSVDTQGPGFLSHHRRSSEVEQTYIPFQNHHTAHHDDAEAISEEKLGSSGSSDDEGADRIRDLAHQLTRDSARSYGGVNPFNAEPDSALDPSSENFRPRAWTKAMFQLQSSDDRFLARTAGIAFRNMSAHGFGAATDYQKSVGNVLLEAVGIVRKLMGVGQRRINILRNFDGLIKPGEMLVVLGPPGSGCSTFLKTIAGETHGFNIDKDSHINYQGISFEQMHKNFRGEAIYTAEQDVHFPQMTVSETLYFAARARAPRHLPDNVSKNTYAEHMRDVIMATFGIRHTFNTRVGNDYVRGVSGGERKRVSIAEAALNMSPLQCWDNSTRGLDSANAIEFCKSLRISTDVLNCTAAVAIYQAPQSAYDIFDKAIVLYEGRQIYFGKKEHAKDYFVRMGFSCPDRQTTADFLTSMTSPAERVVRKGFENKVPRTPDDFAQAWKDSPERAQLLREIEEFDQEHPIGGPDLEAFKQSRRMQQAKRQRVSSPYTLSYGQQIRLCLWRGYRRLMADPSLTFTQVFGNTILALIIGSIFYNLDKTTNSFYSRGALLFFAILMNAFGSALEILTLYAQRPIVEKHARYALYHPSAEAFASMLMDMPYKIFNTIVFNVTLYFLTNLRREPGAFFFFLLISFFLTLVMSMLFRTIASVSRTLSQALAPAAILILAIVIYTGFAIPVNYMLGWSRWINYLDPVAYGFEALMINEFSGQNYDCASFVPTGAGYGNGVEHRVCSAVGSRAGQAFVNGDDYINSNYQYYASHRWRNFGILIVFLIGLMCTYLVAAEFVAAKKSKGEVLVFRRGYKPAALRKNLPLDAEGGSSGNIVAAEKHHNDLQPISSIIQKQTAIFQWKDVCYDIKIKGEERRILDHVDGWVKPGTLTALMGVSGAGKTTLLDVLATRVTMGVITGEMLVDGLQRDDSFQRKTGYVQQQDLHLETSTVREALNFSALLRQPAHIPRNEKIAYVDEIIKLLEMTEYADAVVGVPGEGLNVEQRKRLTIGVELAAKPQLLLFLDEPTSGLDSQTSWSILDLLEKLKNNGQAILCTIHQPSAMLFQRFDRLLFLAKGGRTVYFGPVGESSRTLTTYFERNGAHPCPPDANPAEWMLEVIGAAPGSHTDIDWVETWRNSPEVREVHAELRTMKRERCRLARTTSDPADKTSYREFAAPFYQQWIEVQKRTFQQYWRTPSYIYSKLALCTASGLFIGLSFLHARNSIQGLQNQMFGIFMLMTIFGQLVQQIMPLFVTQRALYEVRERPSKAYSWKAFMMSNIIVELPWSALCAVLIFVTWYYPIGLYANAEPTNAVHERGALMFLYILEFLLFTSTFAHMAIAGIADAETGGNIAQLAFSLTLVFCGVLVGPKALPGFWIFMYRVSPFTYLIDGMLSTAVAHTTVTCASNEYLHFTPPSGQTCAQYMASYIDATGGYLENPDSTGNCSFCSIGDTDTFLAAVSAHPQYMWRNWGIMWAFILFNIAGAVALYWLVRVPKKKRGDKGKKEVGGTSADATREGSVLEKPTQVDGTPNGLTEKETARGVGADDVHVDPEASSTTLSTARQNETESSLYYDNVTKPPNTGTGQAPPSHIA</sequence>
<dbReference type="Pfam" id="PF00005">
    <property type="entry name" value="ABC_tran"/>
    <property type="match status" value="2"/>
</dbReference>
<dbReference type="InterPro" id="IPR013525">
    <property type="entry name" value="ABC2_TM"/>
</dbReference>
<feature type="transmembrane region" description="Helical" evidence="10">
    <location>
        <begin position="771"/>
        <end position="791"/>
    </location>
</feature>
<evidence type="ECO:0000256" key="2">
    <source>
        <dbReference type="ARBA" id="ARBA00006012"/>
    </source>
</evidence>
<feature type="compositionally biased region" description="Basic and acidic residues" evidence="9">
    <location>
        <begin position="1532"/>
        <end position="1549"/>
    </location>
</feature>
<dbReference type="Pfam" id="PF14510">
    <property type="entry name" value="ABC_trans_N"/>
    <property type="match status" value="1"/>
</dbReference>
<feature type="domain" description="ABC transporter" evidence="11">
    <location>
        <begin position="159"/>
        <end position="413"/>
    </location>
</feature>
<dbReference type="Pfam" id="PF01061">
    <property type="entry name" value="ABC2_membrane"/>
    <property type="match status" value="2"/>
</dbReference>
<feature type="region of interest" description="Disordered" evidence="9">
    <location>
        <begin position="1"/>
        <end position="28"/>
    </location>
</feature>
<evidence type="ECO:0000256" key="1">
    <source>
        <dbReference type="ARBA" id="ARBA00004141"/>
    </source>
</evidence>
<feature type="region of interest" description="Disordered" evidence="9">
    <location>
        <begin position="1497"/>
        <end position="1590"/>
    </location>
</feature>
<dbReference type="InterPro" id="IPR034003">
    <property type="entry name" value="ABCG_PDR_2"/>
</dbReference>
<evidence type="ECO:0000256" key="4">
    <source>
        <dbReference type="ARBA" id="ARBA00022692"/>
    </source>
</evidence>
<dbReference type="PROSITE" id="PS00211">
    <property type="entry name" value="ABC_TRANSPORTER_1"/>
    <property type="match status" value="1"/>
</dbReference>
<accession>A0AAV9PU94</accession>
<feature type="compositionally biased region" description="Polar residues" evidence="9">
    <location>
        <begin position="1"/>
        <end position="12"/>
    </location>
</feature>
<proteinExistence type="inferred from homology"/>
<feature type="region of interest" description="Disordered" evidence="9">
    <location>
        <begin position="83"/>
        <end position="106"/>
    </location>
</feature>
<keyword evidence="13" id="KW-1185">Reference proteome</keyword>
<feature type="transmembrane region" description="Helical" evidence="10">
    <location>
        <begin position="558"/>
        <end position="580"/>
    </location>
</feature>
<evidence type="ECO:0000256" key="5">
    <source>
        <dbReference type="ARBA" id="ARBA00022741"/>
    </source>
</evidence>
<dbReference type="Pfam" id="PF06422">
    <property type="entry name" value="PDR_CDR"/>
    <property type="match status" value="1"/>
</dbReference>
<dbReference type="EMBL" id="JAXLQG010000024">
    <property type="protein sequence ID" value="KAK5528854.1"/>
    <property type="molecule type" value="Genomic_DNA"/>
</dbReference>
<keyword evidence="3" id="KW-0813">Transport</keyword>
<evidence type="ECO:0000313" key="12">
    <source>
        <dbReference type="EMBL" id="KAK5528854.1"/>
    </source>
</evidence>
<dbReference type="Gene3D" id="3.40.50.300">
    <property type="entry name" value="P-loop containing nucleotide triphosphate hydrolases"/>
    <property type="match status" value="2"/>
</dbReference>
<feature type="transmembrane region" description="Helical" evidence="10">
    <location>
        <begin position="523"/>
        <end position="546"/>
    </location>
</feature>
<evidence type="ECO:0000256" key="10">
    <source>
        <dbReference type="SAM" id="Phobius"/>
    </source>
</evidence>
<feature type="domain" description="ABC transporter" evidence="11">
    <location>
        <begin position="856"/>
        <end position="1098"/>
    </location>
</feature>
<dbReference type="PANTHER" id="PTHR19241">
    <property type="entry name" value="ATP-BINDING CASSETTE TRANSPORTER"/>
    <property type="match status" value="1"/>
</dbReference>
<feature type="transmembrane region" description="Helical" evidence="10">
    <location>
        <begin position="666"/>
        <end position="691"/>
    </location>
</feature>
<dbReference type="Proteomes" id="UP001345827">
    <property type="component" value="Unassembled WGS sequence"/>
</dbReference>
<dbReference type="FunFam" id="3.40.50.300:FF:000881">
    <property type="entry name" value="ABC multidrug transporter A-1"/>
    <property type="match status" value="1"/>
</dbReference>
<dbReference type="GO" id="GO:0016020">
    <property type="term" value="C:membrane"/>
    <property type="evidence" value="ECO:0007669"/>
    <property type="project" value="UniProtKB-SubCell"/>
</dbReference>
<evidence type="ECO:0000256" key="7">
    <source>
        <dbReference type="ARBA" id="ARBA00022989"/>
    </source>
</evidence>
<protein>
    <submittedName>
        <fullName evidence="12">Multidrug resistance protein</fullName>
    </submittedName>
</protein>
<organism evidence="12 13">
    <name type="scientific">Vermiconidia calcicola</name>
    <dbReference type="NCBI Taxonomy" id="1690605"/>
    <lineage>
        <taxon>Eukaryota</taxon>
        <taxon>Fungi</taxon>
        <taxon>Dikarya</taxon>
        <taxon>Ascomycota</taxon>
        <taxon>Pezizomycotina</taxon>
        <taxon>Dothideomycetes</taxon>
        <taxon>Dothideomycetidae</taxon>
        <taxon>Mycosphaerellales</taxon>
        <taxon>Extremaceae</taxon>
        <taxon>Vermiconidia</taxon>
    </lineage>
</organism>
<gene>
    <name evidence="12" type="primary">CDR1_2</name>
    <name evidence="12" type="ORF">LTR25_010038</name>
</gene>
<dbReference type="Pfam" id="PF19055">
    <property type="entry name" value="ABC2_membrane_7"/>
    <property type="match status" value="1"/>
</dbReference>
<feature type="transmembrane region" description="Helical" evidence="10">
    <location>
        <begin position="1352"/>
        <end position="1376"/>
    </location>
</feature>
<feature type="compositionally biased region" description="Polar residues" evidence="9">
    <location>
        <begin position="1551"/>
        <end position="1584"/>
    </location>
</feature>
<evidence type="ECO:0000256" key="3">
    <source>
        <dbReference type="ARBA" id="ARBA00022448"/>
    </source>
</evidence>
<dbReference type="CDD" id="cd03233">
    <property type="entry name" value="ABCG_PDR_domain1"/>
    <property type="match status" value="1"/>
</dbReference>
<dbReference type="SUPFAM" id="SSF52540">
    <property type="entry name" value="P-loop containing nucleoside triphosphate hydrolases"/>
    <property type="match status" value="2"/>
</dbReference>
<keyword evidence="7 10" id="KW-1133">Transmembrane helix</keyword>
<comment type="similarity">
    <text evidence="2">Belongs to the ABC transporter superfamily. ABCG family. PDR (TC 3.A.1.205) subfamily.</text>
</comment>
<feature type="transmembrane region" description="Helical" evidence="10">
    <location>
        <begin position="1317"/>
        <end position="1340"/>
    </location>
</feature>
<dbReference type="InterPro" id="IPR017871">
    <property type="entry name" value="ABC_transporter-like_CS"/>
</dbReference>
<feature type="transmembrane region" description="Helical" evidence="10">
    <location>
        <begin position="1230"/>
        <end position="1251"/>
    </location>
</feature>
<dbReference type="InterPro" id="IPR003439">
    <property type="entry name" value="ABC_transporter-like_ATP-bd"/>
</dbReference>
<feature type="transmembrane region" description="Helical" evidence="10">
    <location>
        <begin position="1272"/>
        <end position="1297"/>
    </location>
</feature>
<dbReference type="InterPro" id="IPR010929">
    <property type="entry name" value="PDR_CDR_ABC"/>
</dbReference>
<dbReference type="InterPro" id="IPR043926">
    <property type="entry name" value="ABCG_dom"/>
</dbReference>
<dbReference type="InterPro" id="IPR027417">
    <property type="entry name" value="P-loop_NTPase"/>
</dbReference>
<dbReference type="CDD" id="cd03232">
    <property type="entry name" value="ABCG_PDR_domain2"/>
    <property type="match status" value="1"/>
</dbReference>
<feature type="transmembrane region" description="Helical" evidence="10">
    <location>
        <begin position="1197"/>
        <end position="1218"/>
    </location>
</feature>
<dbReference type="GO" id="GO:0140359">
    <property type="term" value="F:ABC-type transporter activity"/>
    <property type="evidence" value="ECO:0007669"/>
    <property type="project" value="InterPro"/>
</dbReference>
<keyword evidence="5" id="KW-0547">Nucleotide-binding</keyword>
<dbReference type="SMART" id="SM00382">
    <property type="entry name" value="AAA"/>
    <property type="match status" value="2"/>
</dbReference>
<reference evidence="12 13" key="1">
    <citation type="submission" date="2023-06" db="EMBL/GenBank/DDBJ databases">
        <title>Black Yeasts Isolated from many extreme environments.</title>
        <authorList>
            <person name="Coleine C."/>
            <person name="Stajich J.E."/>
            <person name="Selbmann L."/>
        </authorList>
    </citation>
    <scope>NUCLEOTIDE SEQUENCE [LARGE SCALE GENOMIC DNA]</scope>
    <source>
        <strain evidence="12 13">CCFEE 5887</strain>
    </source>
</reference>
<evidence type="ECO:0000256" key="6">
    <source>
        <dbReference type="ARBA" id="ARBA00022840"/>
    </source>
</evidence>
<feature type="transmembrane region" description="Helical" evidence="10">
    <location>
        <begin position="634"/>
        <end position="654"/>
    </location>
</feature>
<dbReference type="GO" id="GO:0005524">
    <property type="term" value="F:ATP binding"/>
    <property type="evidence" value="ECO:0007669"/>
    <property type="project" value="UniProtKB-KW"/>
</dbReference>
<evidence type="ECO:0000313" key="13">
    <source>
        <dbReference type="Proteomes" id="UP001345827"/>
    </source>
</evidence>
<dbReference type="PROSITE" id="PS50893">
    <property type="entry name" value="ABC_TRANSPORTER_2"/>
    <property type="match status" value="2"/>
</dbReference>